<reference evidence="15 16" key="1">
    <citation type="journal article" date="2015" name="J. Biotechnol.">
        <title>Complete genome sequence of Paenibacillus beijingensis 7188(T) (=DSM 24997(T)), a novel rhizobacterium from jujube garden soil.</title>
        <authorList>
            <person name="Kwak Y."/>
            <person name="Shin J.H."/>
        </authorList>
    </citation>
    <scope>NUCLEOTIDE SEQUENCE [LARGE SCALE GENOMIC DNA]</scope>
    <source>
        <strain evidence="15 16">DSM 24997</strain>
    </source>
</reference>
<evidence type="ECO:0000313" key="15">
    <source>
        <dbReference type="EMBL" id="AJY75250.1"/>
    </source>
</evidence>
<dbReference type="GO" id="GO:0006423">
    <property type="term" value="P:cysteinyl-tRNA aminoacylation"/>
    <property type="evidence" value="ECO:0007669"/>
    <property type="project" value="UniProtKB-UniRule"/>
</dbReference>
<comment type="subunit">
    <text evidence="3 13">Monomer.</text>
</comment>
<keyword evidence="5 13" id="KW-0436">Ligase</keyword>
<feature type="binding site" evidence="13">
    <location>
        <position position="29"/>
    </location>
    <ligand>
        <name>Zn(2+)</name>
        <dbReference type="ChEBI" id="CHEBI:29105"/>
    </ligand>
</feature>
<dbReference type="GO" id="GO:0008270">
    <property type="term" value="F:zinc ion binding"/>
    <property type="evidence" value="ECO:0007669"/>
    <property type="project" value="UniProtKB-UniRule"/>
</dbReference>
<feature type="binding site" evidence="13">
    <location>
        <position position="238"/>
    </location>
    <ligand>
        <name>Zn(2+)</name>
        <dbReference type="ChEBI" id="CHEBI:29105"/>
    </ligand>
</feature>
<dbReference type="HOGENOM" id="CLU_013528_0_1_9"/>
<evidence type="ECO:0000256" key="1">
    <source>
        <dbReference type="ARBA" id="ARBA00004496"/>
    </source>
</evidence>
<evidence type="ECO:0000256" key="4">
    <source>
        <dbReference type="ARBA" id="ARBA00022490"/>
    </source>
</evidence>
<dbReference type="Pfam" id="PF23493">
    <property type="entry name" value="CysS_C"/>
    <property type="match status" value="1"/>
</dbReference>
<feature type="short sequence motif" description="'KMSKS' region" evidence="13">
    <location>
        <begin position="266"/>
        <end position="270"/>
    </location>
</feature>
<dbReference type="InterPro" id="IPR032678">
    <property type="entry name" value="tRNA-synt_1_cat_dom"/>
</dbReference>
<accession>A0A0D5NJH2</accession>
<feature type="binding site" evidence="13">
    <location>
        <position position="234"/>
    </location>
    <ligand>
        <name>Zn(2+)</name>
        <dbReference type="ChEBI" id="CHEBI:29105"/>
    </ligand>
</feature>
<dbReference type="InterPro" id="IPR009080">
    <property type="entry name" value="tRNAsynth_Ia_anticodon-bd"/>
</dbReference>
<gene>
    <name evidence="13" type="primary">cysS</name>
    <name evidence="15" type="ORF">VN24_12535</name>
</gene>
<feature type="binding site" evidence="13">
    <location>
        <position position="209"/>
    </location>
    <ligand>
        <name>Zn(2+)</name>
        <dbReference type="ChEBI" id="CHEBI:29105"/>
    </ligand>
</feature>
<dbReference type="PANTHER" id="PTHR10890">
    <property type="entry name" value="CYSTEINYL-TRNA SYNTHETASE"/>
    <property type="match status" value="1"/>
</dbReference>
<dbReference type="AlphaFoldDB" id="A0A0D5NJH2"/>
<keyword evidence="4 13" id="KW-0963">Cytoplasm</keyword>
<dbReference type="InterPro" id="IPR024909">
    <property type="entry name" value="Cys-tRNA/MSH_ligase"/>
</dbReference>
<dbReference type="SUPFAM" id="SSF47323">
    <property type="entry name" value="Anticodon-binding domain of a subclass of class I aminoacyl-tRNA synthetases"/>
    <property type="match status" value="1"/>
</dbReference>
<dbReference type="NCBIfam" id="TIGR00435">
    <property type="entry name" value="cysS"/>
    <property type="match status" value="1"/>
</dbReference>
<dbReference type="STRING" id="1126833.VN24_12535"/>
<dbReference type="SUPFAM" id="SSF52374">
    <property type="entry name" value="Nucleotidylyl transferase"/>
    <property type="match status" value="1"/>
</dbReference>
<evidence type="ECO:0000256" key="8">
    <source>
        <dbReference type="ARBA" id="ARBA00022833"/>
    </source>
</evidence>
<dbReference type="Pfam" id="PF01406">
    <property type="entry name" value="tRNA-synt_1e"/>
    <property type="match status" value="1"/>
</dbReference>
<dbReference type="Pfam" id="PF09190">
    <property type="entry name" value="DALR_2"/>
    <property type="match status" value="1"/>
</dbReference>
<dbReference type="InterPro" id="IPR015273">
    <property type="entry name" value="Cys-tRNA-synt_Ia_DALR"/>
</dbReference>
<evidence type="ECO:0000256" key="12">
    <source>
        <dbReference type="ARBA" id="ARBA00047398"/>
    </source>
</evidence>
<dbReference type="RefSeq" id="WP_045670683.1">
    <property type="nucleotide sequence ID" value="NZ_CP011058.1"/>
</dbReference>
<feature type="domain" description="Cysteinyl-tRNA synthetase class Ia DALR" evidence="14">
    <location>
        <begin position="376"/>
        <end position="440"/>
    </location>
</feature>
<dbReference type="EMBL" id="CP011058">
    <property type="protein sequence ID" value="AJY75250.1"/>
    <property type="molecule type" value="Genomic_DNA"/>
</dbReference>
<reference evidence="16" key="2">
    <citation type="submission" date="2015-03" db="EMBL/GenBank/DDBJ databases">
        <title>Genome sequence of Paenibacillus beijingensis strain DSM 24997T.</title>
        <authorList>
            <person name="Kwak Y."/>
            <person name="Shin J.-H."/>
        </authorList>
    </citation>
    <scope>NUCLEOTIDE SEQUENCE [LARGE SCALE GENOMIC DNA]</scope>
    <source>
        <strain evidence="16">DSM 24997</strain>
    </source>
</reference>
<dbReference type="InterPro" id="IPR015803">
    <property type="entry name" value="Cys-tRNA-ligase"/>
</dbReference>
<dbReference type="Gene3D" id="1.20.120.1910">
    <property type="entry name" value="Cysteine-tRNA ligase, C-terminal anti-codon recognition domain"/>
    <property type="match status" value="1"/>
</dbReference>
<feature type="binding site" evidence="13">
    <location>
        <position position="269"/>
    </location>
    <ligand>
        <name>ATP</name>
        <dbReference type="ChEBI" id="CHEBI:30616"/>
    </ligand>
</feature>
<evidence type="ECO:0000256" key="10">
    <source>
        <dbReference type="ARBA" id="ARBA00022917"/>
    </source>
</evidence>
<keyword evidence="10 13" id="KW-0648">Protein biosynthesis</keyword>
<dbReference type="PATRIC" id="fig|1126833.4.peg.2747"/>
<dbReference type="PRINTS" id="PR00983">
    <property type="entry name" value="TRNASYNTHCYS"/>
</dbReference>
<dbReference type="GO" id="GO:0005524">
    <property type="term" value="F:ATP binding"/>
    <property type="evidence" value="ECO:0007669"/>
    <property type="project" value="UniProtKB-UniRule"/>
</dbReference>
<dbReference type="PANTHER" id="PTHR10890:SF3">
    <property type="entry name" value="CYSTEINE--TRNA LIGASE, CYTOPLASMIC"/>
    <property type="match status" value="1"/>
</dbReference>
<comment type="catalytic activity">
    <reaction evidence="12 13">
        <text>tRNA(Cys) + L-cysteine + ATP = L-cysteinyl-tRNA(Cys) + AMP + diphosphate</text>
        <dbReference type="Rhea" id="RHEA:17773"/>
        <dbReference type="Rhea" id="RHEA-COMP:9661"/>
        <dbReference type="Rhea" id="RHEA-COMP:9679"/>
        <dbReference type="ChEBI" id="CHEBI:30616"/>
        <dbReference type="ChEBI" id="CHEBI:33019"/>
        <dbReference type="ChEBI" id="CHEBI:35235"/>
        <dbReference type="ChEBI" id="CHEBI:78442"/>
        <dbReference type="ChEBI" id="CHEBI:78517"/>
        <dbReference type="ChEBI" id="CHEBI:456215"/>
        <dbReference type="EC" id="6.1.1.16"/>
    </reaction>
</comment>
<evidence type="ECO:0000256" key="6">
    <source>
        <dbReference type="ARBA" id="ARBA00022723"/>
    </source>
</evidence>
<dbReference type="HAMAP" id="MF_00041">
    <property type="entry name" value="Cys_tRNA_synth"/>
    <property type="match status" value="1"/>
</dbReference>
<dbReference type="KEGG" id="pbj:VN24_12535"/>
<dbReference type="GO" id="GO:0004817">
    <property type="term" value="F:cysteine-tRNA ligase activity"/>
    <property type="evidence" value="ECO:0007669"/>
    <property type="project" value="UniProtKB-UniRule"/>
</dbReference>
<evidence type="ECO:0000256" key="7">
    <source>
        <dbReference type="ARBA" id="ARBA00022741"/>
    </source>
</evidence>
<keyword evidence="7 13" id="KW-0547">Nucleotide-binding</keyword>
<dbReference type="OrthoDB" id="9815130at2"/>
<name>A0A0D5NJH2_9BACL</name>
<evidence type="ECO:0000256" key="3">
    <source>
        <dbReference type="ARBA" id="ARBA00011245"/>
    </source>
</evidence>
<evidence type="ECO:0000256" key="2">
    <source>
        <dbReference type="ARBA" id="ARBA00005594"/>
    </source>
</evidence>
<comment type="subcellular location">
    <subcellularLocation>
        <location evidence="1 13">Cytoplasm</location>
    </subcellularLocation>
</comment>
<dbReference type="Proteomes" id="UP000032633">
    <property type="component" value="Chromosome"/>
</dbReference>
<evidence type="ECO:0000256" key="13">
    <source>
        <dbReference type="HAMAP-Rule" id="MF_00041"/>
    </source>
</evidence>
<proteinExistence type="inferred from homology"/>
<sequence length="491" mass="54984">MSLEIYNTMSRSKETFEPMEPGKVNMYVCGPTVYDYIHIGNARPVIFFDVVRRYLEAVGYEVNYIVNFTDVDDKLIRKAEQLGTTVPEVAERFIAAFNEDIAGLGVRKATLNPRVTGNIDEIIAFVQGLVDKGLAYESEGDVYFRTLKFPGYGKLSHQNMEELQFGIRIEVGDRKENPQDFVLWKGAKPGEIYWDSPWGQGRPGWHIECSAMARKYLGDTLDIHGGGHDLQFPHHECEIAQSESLTGEPLARYWMHNGFININNEKMSKSLGNGVIVHDLLKAIKPAAIRYFMLSAHYRSPLNFSDDTIAQAENSVERIANCRSNLEHRLAALGTSDCLDAAIAAEEPAPAEKGLRAVRKTGEAELDAKLDALAQQFIAKMDDDFNTPDAITAVFDTVAEANLYLQRPVVSAQAVHSLLDLLLAMDEVLGLLPAQEEGAGLLDEEIDRLIEERTQARKAKNWARADEIRDTLAEQGIVLEDTPQGIRWRRK</sequence>
<dbReference type="InterPro" id="IPR014729">
    <property type="entry name" value="Rossmann-like_a/b/a_fold"/>
</dbReference>
<keyword evidence="8 13" id="KW-0862">Zinc</keyword>
<feature type="short sequence motif" description="'HIGH' region" evidence="13">
    <location>
        <begin position="31"/>
        <end position="41"/>
    </location>
</feature>
<evidence type="ECO:0000313" key="16">
    <source>
        <dbReference type="Proteomes" id="UP000032633"/>
    </source>
</evidence>
<evidence type="ECO:0000256" key="9">
    <source>
        <dbReference type="ARBA" id="ARBA00022840"/>
    </source>
</evidence>
<dbReference type="InterPro" id="IPR056411">
    <property type="entry name" value="CysS_C"/>
</dbReference>
<keyword evidence="11 13" id="KW-0030">Aminoacyl-tRNA synthetase</keyword>
<dbReference type="CDD" id="cd00672">
    <property type="entry name" value="CysRS_core"/>
    <property type="match status" value="1"/>
</dbReference>
<keyword evidence="16" id="KW-1185">Reference proteome</keyword>
<dbReference type="GO" id="GO:0005829">
    <property type="term" value="C:cytosol"/>
    <property type="evidence" value="ECO:0007669"/>
    <property type="project" value="TreeGrafter"/>
</dbReference>
<comment type="similarity">
    <text evidence="2 13">Belongs to the class-I aminoacyl-tRNA synthetase family.</text>
</comment>
<evidence type="ECO:0000256" key="11">
    <source>
        <dbReference type="ARBA" id="ARBA00023146"/>
    </source>
</evidence>
<dbReference type="SMART" id="SM00840">
    <property type="entry name" value="DALR_2"/>
    <property type="match status" value="1"/>
</dbReference>
<dbReference type="FunFam" id="3.40.50.620:FF:000009">
    <property type="entry name" value="Cysteine--tRNA ligase"/>
    <property type="match status" value="1"/>
</dbReference>
<keyword evidence="9 13" id="KW-0067">ATP-binding</keyword>
<evidence type="ECO:0000256" key="5">
    <source>
        <dbReference type="ARBA" id="ARBA00022598"/>
    </source>
</evidence>
<protein>
    <recommendedName>
        <fullName evidence="13">Cysteine--tRNA ligase</fullName>
        <ecNumber evidence="13">6.1.1.16</ecNumber>
    </recommendedName>
    <alternativeName>
        <fullName evidence="13">Cysteinyl-tRNA synthetase</fullName>
        <shortName evidence="13">CysRS</shortName>
    </alternativeName>
</protein>
<evidence type="ECO:0000259" key="14">
    <source>
        <dbReference type="SMART" id="SM00840"/>
    </source>
</evidence>
<organism evidence="15 16">
    <name type="scientific">Paenibacillus beijingensis</name>
    <dbReference type="NCBI Taxonomy" id="1126833"/>
    <lineage>
        <taxon>Bacteria</taxon>
        <taxon>Bacillati</taxon>
        <taxon>Bacillota</taxon>
        <taxon>Bacilli</taxon>
        <taxon>Bacillales</taxon>
        <taxon>Paenibacillaceae</taxon>
        <taxon>Paenibacillus</taxon>
    </lineage>
</organism>
<comment type="cofactor">
    <cofactor evidence="13">
        <name>Zn(2+)</name>
        <dbReference type="ChEBI" id="CHEBI:29105"/>
    </cofactor>
    <text evidence="13">Binds 1 zinc ion per subunit.</text>
</comment>
<dbReference type="EC" id="6.1.1.16" evidence="13"/>
<keyword evidence="6 13" id="KW-0479">Metal-binding</keyword>
<dbReference type="Gene3D" id="3.40.50.620">
    <property type="entry name" value="HUPs"/>
    <property type="match status" value="1"/>
</dbReference>